<accession>A0A8T7M7K2</accession>
<name>A0A8T7M7K2_9CHLR</name>
<dbReference type="InterPro" id="IPR036761">
    <property type="entry name" value="TTHA0802/YceI-like_sf"/>
</dbReference>
<dbReference type="RefSeq" id="WP_341471698.1">
    <property type="nucleotide sequence ID" value="NZ_CP128400.1"/>
</dbReference>
<reference evidence="4" key="2">
    <citation type="journal article" date="2024" name="Nature">
        <title>Anoxygenic phototroph of the Chloroflexota uses a type I reaction centre.</title>
        <authorList>
            <person name="Tsuji J.M."/>
            <person name="Shaw N.A."/>
            <person name="Nagashima S."/>
            <person name="Venkiteswaran J.J."/>
            <person name="Schiff S.L."/>
            <person name="Watanabe T."/>
            <person name="Fukui M."/>
            <person name="Hanada S."/>
            <person name="Tank M."/>
            <person name="Neufeld J.D."/>
        </authorList>
    </citation>
    <scope>NUCLEOTIDE SEQUENCE</scope>
    <source>
        <strain evidence="4">L227-S17</strain>
    </source>
</reference>
<dbReference type="SUPFAM" id="SSF101874">
    <property type="entry name" value="YceI-like"/>
    <property type="match status" value="1"/>
</dbReference>
<organism evidence="3 5">
    <name type="scientific">Candidatus Chlorohelix allophototropha</name>
    <dbReference type="NCBI Taxonomy" id="3003348"/>
    <lineage>
        <taxon>Bacteria</taxon>
        <taxon>Bacillati</taxon>
        <taxon>Chloroflexota</taxon>
        <taxon>Chloroflexia</taxon>
        <taxon>Candidatus Chloroheliales</taxon>
        <taxon>Candidatus Chloroheliaceae</taxon>
        <taxon>Candidatus Chlorohelix</taxon>
    </lineage>
</organism>
<dbReference type="SMART" id="SM00867">
    <property type="entry name" value="YceI"/>
    <property type="match status" value="1"/>
</dbReference>
<dbReference type="EMBL" id="JACATZ010000003">
    <property type="protein sequence ID" value="NWJ47922.1"/>
    <property type="molecule type" value="Genomic_DNA"/>
</dbReference>
<evidence type="ECO:0000256" key="1">
    <source>
        <dbReference type="ARBA" id="ARBA00008812"/>
    </source>
</evidence>
<evidence type="ECO:0000313" key="5">
    <source>
        <dbReference type="Proteomes" id="UP000521676"/>
    </source>
</evidence>
<dbReference type="Proteomes" id="UP001431572">
    <property type="component" value="Chromosome 2"/>
</dbReference>
<evidence type="ECO:0000313" key="6">
    <source>
        <dbReference type="Proteomes" id="UP001431572"/>
    </source>
</evidence>
<dbReference type="Gene3D" id="2.40.128.110">
    <property type="entry name" value="Lipid/polyisoprenoid-binding, YceI-like"/>
    <property type="match status" value="1"/>
</dbReference>
<dbReference type="InterPro" id="IPR007372">
    <property type="entry name" value="Lipid/polyisoprenoid-bd_YceI"/>
</dbReference>
<dbReference type="AlphaFoldDB" id="A0A8T7M7K2"/>
<dbReference type="PANTHER" id="PTHR34406:SF1">
    <property type="entry name" value="PROTEIN YCEI"/>
    <property type="match status" value="1"/>
</dbReference>
<evidence type="ECO:0000259" key="2">
    <source>
        <dbReference type="SMART" id="SM00867"/>
    </source>
</evidence>
<dbReference type="PANTHER" id="PTHR34406">
    <property type="entry name" value="PROTEIN YCEI"/>
    <property type="match status" value="1"/>
</dbReference>
<gene>
    <name evidence="3" type="ORF">HXX08_18875</name>
    <name evidence="4" type="ORF">OZ401_003456</name>
</gene>
<proteinExistence type="inferred from homology"/>
<comment type="similarity">
    <text evidence="1">Belongs to the UPF0312 family.</text>
</comment>
<protein>
    <submittedName>
        <fullName evidence="3">YceI family protein</fullName>
    </submittedName>
</protein>
<sequence>MTWAIDTSHTNAAFAVKHLMISTVRGRFGAVAGTIEFDPANPTAATVEATADVTSIDTRDEKRDGHLKSPDFFDVENYPTITLKSKKVDVAGENEFKVTSDLTIHGITKEVVFDVEFLGTANGPWGDHRAAFTAKTSVSRKDFGLNWNVALETGGVLVGDKVTIELEVEALKLAPAAA</sequence>
<dbReference type="EMBL" id="CP128400">
    <property type="protein sequence ID" value="WJW69826.1"/>
    <property type="molecule type" value="Genomic_DNA"/>
</dbReference>
<evidence type="ECO:0000313" key="3">
    <source>
        <dbReference type="EMBL" id="NWJ47922.1"/>
    </source>
</evidence>
<evidence type="ECO:0000313" key="4">
    <source>
        <dbReference type="EMBL" id="WJW69826.1"/>
    </source>
</evidence>
<dbReference type="Pfam" id="PF04264">
    <property type="entry name" value="YceI"/>
    <property type="match status" value="1"/>
</dbReference>
<dbReference type="Proteomes" id="UP000521676">
    <property type="component" value="Unassembled WGS sequence"/>
</dbReference>
<keyword evidence="6" id="KW-1185">Reference proteome</keyword>
<feature type="domain" description="Lipid/polyisoprenoid-binding YceI-like" evidence="2">
    <location>
        <begin position="2"/>
        <end position="171"/>
    </location>
</feature>
<reference evidence="3 5" key="1">
    <citation type="submission" date="2020-06" db="EMBL/GenBank/DDBJ databases">
        <title>Anoxygenic phototrophic Chloroflexota member uses a Type I reaction center.</title>
        <authorList>
            <person name="Tsuji J.M."/>
            <person name="Shaw N.A."/>
            <person name="Nagashima S."/>
            <person name="Venkiteswaran J."/>
            <person name="Schiff S.L."/>
            <person name="Hanada S."/>
            <person name="Tank M."/>
            <person name="Neufeld J.D."/>
        </authorList>
    </citation>
    <scope>NUCLEOTIDE SEQUENCE [LARGE SCALE GENOMIC DNA]</scope>
    <source>
        <strain evidence="3">L227-S17</strain>
    </source>
</reference>